<sequence length="266" mass="29060">MQIGYYPQLREGGNELFQQLRHVQHAFTASNAKNSGALGHQPPSPSQVPAIQGTVSPNRPTCLTSLSIDLPPLTLSFPQAEAWPAQRILAYIRLGWGFHTHGFGLEKVNVTPLETGQSTPEKEEWLPPLKGTCQFTAIAFVIQVMKKAKSLLWRNALGGEIRKFLGGPESQTRDFFAITQLAQEIAPISKPTSLRSSENDATFTTRYSGGAGARGRNDLHGGAEAPEADEPIHIRERVVRRLSHEYQESDKPAFAARATTPGGLQG</sequence>
<evidence type="ECO:0000256" key="1">
    <source>
        <dbReference type="SAM" id="MobiDB-lite"/>
    </source>
</evidence>
<dbReference type="Proteomes" id="UP000054477">
    <property type="component" value="Unassembled WGS sequence"/>
</dbReference>
<protein>
    <submittedName>
        <fullName evidence="2">Uncharacterized protein</fullName>
    </submittedName>
</protein>
<dbReference type="HOGENOM" id="CLU_1046089_0_0_1"/>
<feature type="region of interest" description="Disordered" evidence="1">
    <location>
        <begin position="190"/>
        <end position="229"/>
    </location>
</feature>
<dbReference type="EMBL" id="KN838804">
    <property type="protein sequence ID" value="KIJ94214.1"/>
    <property type="molecule type" value="Genomic_DNA"/>
</dbReference>
<proteinExistence type="predicted"/>
<feature type="region of interest" description="Disordered" evidence="1">
    <location>
        <begin position="245"/>
        <end position="266"/>
    </location>
</feature>
<accession>A0A0C9WJ77</accession>
<dbReference type="AlphaFoldDB" id="A0A0C9WJ77"/>
<reference evidence="3" key="2">
    <citation type="submission" date="2015-01" db="EMBL/GenBank/DDBJ databases">
        <title>Evolutionary Origins and Diversification of the Mycorrhizal Mutualists.</title>
        <authorList>
            <consortium name="DOE Joint Genome Institute"/>
            <consortium name="Mycorrhizal Genomics Consortium"/>
            <person name="Kohler A."/>
            <person name="Kuo A."/>
            <person name="Nagy L.G."/>
            <person name="Floudas D."/>
            <person name="Copeland A."/>
            <person name="Barry K.W."/>
            <person name="Cichocki N."/>
            <person name="Veneault-Fourrey C."/>
            <person name="LaButti K."/>
            <person name="Lindquist E.A."/>
            <person name="Lipzen A."/>
            <person name="Lundell T."/>
            <person name="Morin E."/>
            <person name="Murat C."/>
            <person name="Riley R."/>
            <person name="Ohm R."/>
            <person name="Sun H."/>
            <person name="Tunlid A."/>
            <person name="Henrissat B."/>
            <person name="Grigoriev I.V."/>
            <person name="Hibbett D.S."/>
            <person name="Martin F."/>
        </authorList>
    </citation>
    <scope>NUCLEOTIDE SEQUENCE [LARGE SCALE GENOMIC DNA]</scope>
    <source>
        <strain evidence="3">LaAM-08-1</strain>
    </source>
</reference>
<keyword evidence="3" id="KW-1185">Reference proteome</keyword>
<organism evidence="2 3">
    <name type="scientific">Laccaria amethystina LaAM-08-1</name>
    <dbReference type="NCBI Taxonomy" id="1095629"/>
    <lineage>
        <taxon>Eukaryota</taxon>
        <taxon>Fungi</taxon>
        <taxon>Dikarya</taxon>
        <taxon>Basidiomycota</taxon>
        <taxon>Agaricomycotina</taxon>
        <taxon>Agaricomycetes</taxon>
        <taxon>Agaricomycetidae</taxon>
        <taxon>Agaricales</taxon>
        <taxon>Agaricineae</taxon>
        <taxon>Hydnangiaceae</taxon>
        <taxon>Laccaria</taxon>
    </lineage>
</organism>
<gene>
    <name evidence="2" type="ORF">K443DRAFT_12294</name>
</gene>
<feature type="compositionally biased region" description="Polar residues" evidence="1">
    <location>
        <begin position="190"/>
        <end position="207"/>
    </location>
</feature>
<name>A0A0C9WJ77_9AGAR</name>
<evidence type="ECO:0000313" key="2">
    <source>
        <dbReference type="EMBL" id="KIJ94214.1"/>
    </source>
</evidence>
<reference evidence="2 3" key="1">
    <citation type="submission" date="2014-04" db="EMBL/GenBank/DDBJ databases">
        <authorList>
            <consortium name="DOE Joint Genome Institute"/>
            <person name="Kuo A."/>
            <person name="Kohler A."/>
            <person name="Nagy L.G."/>
            <person name="Floudas D."/>
            <person name="Copeland A."/>
            <person name="Barry K.W."/>
            <person name="Cichocki N."/>
            <person name="Veneault-Fourrey C."/>
            <person name="LaButti K."/>
            <person name="Lindquist E.A."/>
            <person name="Lipzen A."/>
            <person name="Lundell T."/>
            <person name="Morin E."/>
            <person name="Murat C."/>
            <person name="Sun H."/>
            <person name="Tunlid A."/>
            <person name="Henrissat B."/>
            <person name="Grigoriev I.V."/>
            <person name="Hibbett D.S."/>
            <person name="Martin F."/>
            <person name="Nordberg H.P."/>
            <person name="Cantor M.N."/>
            <person name="Hua S.X."/>
        </authorList>
    </citation>
    <scope>NUCLEOTIDE SEQUENCE [LARGE SCALE GENOMIC DNA]</scope>
    <source>
        <strain evidence="2 3">LaAM-08-1</strain>
    </source>
</reference>
<evidence type="ECO:0000313" key="3">
    <source>
        <dbReference type="Proteomes" id="UP000054477"/>
    </source>
</evidence>